<proteinExistence type="predicted"/>
<feature type="domain" description="Fe2OG dioxygenase" evidence="1">
    <location>
        <begin position="155"/>
        <end position="282"/>
    </location>
</feature>
<dbReference type="InterPro" id="IPR005123">
    <property type="entry name" value="Oxoglu/Fe-dep_dioxygenase_dom"/>
</dbReference>
<sequence>MDGYSLISFSKCQVWSWQRRQTIETLEDVIDLDACPLGNENFIASGKKTLAKDGVLTLPGFLRAEAIETLVAEAETQKHNAYFTASTHNVYLTEPRPELGEDHVYNRQLTSSKGCITTDQVPVGSSLHTIYDSSLFRQFVAQIVGESGLYEYADPLASINVHFASEDQELNWHFDNSDFAITLLLQAPRDGGYFEYVRDLRNAEGDDMNFAGVTAILDGKMQPSVLSMEPGTLVLFRGRNSIHRVTPTIGDQTRILVVLAYNAAPGIALSESARMTFFGRLG</sequence>
<protein>
    <recommendedName>
        <fullName evidence="1">Fe2OG dioxygenase domain-containing protein</fullName>
    </recommendedName>
</protein>
<dbReference type="SUPFAM" id="SSF51197">
    <property type="entry name" value="Clavaminate synthase-like"/>
    <property type="match status" value="1"/>
</dbReference>
<evidence type="ECO:0000259" key="1">
    <source>
        <dbReference type="PROSITE" id="PS51471"/>
    </source>
</evidence>
<dbReference type="InterPro" id="IPR056470">
    <property type="entry name" value="BesD/HalB-like"/>
</dbReference>
<accession>A0A381U3V2</accession>
<dbReference type="PROSITE" id="PS51471">
    <property type="entry name" value="FE2OG_OXY"/>
    <property type="match status" value="1"/>
</dbReference>
<dbReference type="EMBL" id="UINC01005590">
    <property type="protein sequence ID" value="SVA22278.1"/>
    <property type="molecule type" value="Genomic_DNA"/>
</dbReference>
<organism evidence="2">
    <name type="scientific">marine metagenome</name>
    <dbReference type="NCBI Taxonomy" id="408172"/>
    <lineage>
        <taxon>unclassified sequences</taxon>
        <taxon>metagenomes</taxon>
        <taxon>ecological metagenomes</taxon>
    </lineage>
</organism>
<name>A0A381U3V2_9ZZZZ</name>
<dbReference type="Gene3D" id="2.60.120.620">
    <property type="entry name" value="q2cbj1_9rhob like domain"/>
    <property type="match status" value="1"/>
</dbReference>
<reference evidence="2" key="1">
    <citation type="submission" date="2018-05" db="EMBL/GenBank/DDBJ databases">
        <authorList>
            <person name="Lanie J.A."/>
            <person name="Ng W.-L."/>
            <person name="Kazmierczak K.M."/>
            <person name="Andrzejewski T.M."/>
            <person name="Davidsen T.M."/>
            <person name="Wayne K.J."/>
            <person name="Tettelin H."/>
            <person name="Glass J.I."/>
            <person name="Rusch D."/>
            <person name="Podicherti R."/>
            <person name="Tsui H.-C.T."/>
            <person name="Winkler M.E."/>
        </authorList>
    </citation>
    <scope>NUCLEOTIDE SEQUENCE</scope>
</reference>
<gene>
    <name evidence="2" type="ORF">METZ01_LOCUS75132</name>
</gene>
<evidence type="ECO:0000313" key="2">
    <source>
        <dbReference type="EMBL" id="SVA22278.1"/>
    </source>
</evidence>
<dbReference type="Pfam" id="PF23169">
    <property type="entry name" value="HalD"/>
    <property type="match status" value="1"/>
</dbReference>
<dbReference type="AlphaFoldDB" id="A0A381U3V2"/>